<evidence type="ECO:0000313" key="4">
    <source>
        <dbReference type="Proteomes" id="UP000095553"/>
    </source>
</evidence>
<dbReference type="EMBL" id="CYXT01000030">
    <property type="protein sequence ID" value="CUN15578.1"/>
    <property type="molecule type" value="Genomic_DNA"/>
</dbReference>
<sequence length="326" mass="38280">MAKTDELMKKLFKHKEIFADLFNATLFNGKQIIKAEKLAELNTENIHVDESISSNVNPSILKRYRDLCMRQDDSVLQIILGCENQSEIDYSMPIRTMLYDALKYTEQQNNLELRKRKDGTYYHSKLRKDDKVLPVLTLIFYYGDKEWTAGKCIHDLIKWPEEPEIKSIVPNYKLNLLWAYQINNIDKYKSDLQYILSMLKYKEEEKSLKQYISDNNDKIQNMNQDSHNVAVALLNQNLPKLIDNQKGDFRMGENALQAIYDRGVNQGEVLHLIMQINKKILNNKNLDTIANELEEKKEDILPIYTIIKEHPDKSKEQIYAILKKES</sequence>
<name>A0A173UPS5_ANAHA</name>
<evidence type="ECO:0000313" key="3">
    <source>
        <dbReference type="EMBL" id="CUN15578.1"/>
    </source>
</evidence>
<reference evidence="4 5" key="1">
    <citation type="submission" date="2015-09" db="EMBL/GenBank/DDBJ databases">
        <authorList>
            <consortium name="Pathogen Informatics"/>
        </authorList>
    </citation>
    <scope>NUCLEOTIDE SEQUENCE [LARGE SCALE GENOMIC DNA]</scope>
    <source>
        <strain evidence="3 5">2789STDY5608868</strain>
        <strain evidence="2 4">2789STDY5834959</strain>
    </source>
</reference>
<dbReference type="InterPro" id="IPR006842">
    <property type="entry name" value="Transposase_31"/>
</dbReference>
<evidence type="ECO:0000313" key="2">
    <source>
        <dbReference type="EMBL" id="CUN04693.1"/>
    </source>
</evidence>
<evidence type="ECO:0000313" key="5">
    <source>
        <dbReference type="Proteomes" id="UP000095598"/>
    </source>
</evidence>
<organism evidence="3 5">
    <name type="scientific">Anaerostipes hadrus</name>
    <dbReference type="NCBI Taxonomy" id="649756"/>
    <lineage>
        <taxon>Bacteria</taxon>
        <taxon>Bacillati</taxon>
        <taxon>Bacillota</taxon>
        <taxon>Clostridia</taxon>
        <taxon>Lachnospirales</taxon>
        <taxon>Lachnospiraceae</taxon>
        <taxon>Anaerostipes</taxon>
    </lineage>
</organism>
<dbReference type="Proteomes" id="UP000095553">
    <property type="component" value="Unassembled WGS sequence"/>
</dbReference>
<gene>
    <name evidence="3" type="ORF">ERS852425_02975</name>
    <name evidence="2" type="ORF">ERS852571_02186</name>
</gene>
<dbReference type="RefSeq" id="WP_055073124.1">
    <property type="nucleotide sequence ID" value="NZ_CP143954.1"/>
</dbReference>
<dbReference type="EMBL" id="CYXY01000013">
    <property type="protein sequence ID" value="CUN04693.1"/>
    <property type="molecule type" value="Genomic_DNA"/>
</dbReference>
<accession>A0A173UPS5</accession>
<proteinExistence type="predicted"/>
<dbReference type="AlphaFoldDB" id="A0A173UPS5"/>
<dbReference type="Pfam" id="PF04754">
    <property type="entry name" value="Transposase_31"/>
    <property type="match status" value="1"/>
</dbReference>
<dbReference type="Proteomes" id="UP000095598">
    <property type="component" value="Unassembled WGS sequence"/>
</dbReference>
<protein>
    <submittedName>
        <fullName evidence="3">Putative transposase, YhgA-like</fullName>
    </submittedName>
</protein>
<evidence type="ECO:0000259" key="1">
    <source>
        <dbReference type="Pfam" id="PF04754"/>
    </source>
</evidence>
<feature type="domain" description="Transposase (putative) YhgA-like" evidence="1">
    <location>
        <begin position="4"/>
        <end position="224"/>
    </location>
</feature>